<feature type="transmembrane region" description="Helical" evidence="8">
    <location>
        <begin position="80"/>
        <end position="100"/>
    </location>
</feature>
<comment type="subcellular location">
    <subcellularLocation>
        <location evidence="1">Membrane</location>
        <topology evidence="1">Multi-pass membrane protein</topology>
    </subcellularLocation>
</comment>
<sequence>MREPYLADFLWHRYQLLRAPIDSVNSVRSKEDSSNDSSLDNNRELCSPHILGNGTYNSAIDSRRAISEFDYWLRYGCVSWLFPLMWLVAVVGITVTLVTVRKHPKVIPSTTRVLLVSLFIVDALVLSIVGLRWWSYTVFGADFRNSYALLSAVFNYANYLLVHLSGWLQAFIFVERMLVVRDPMLAKTYLRRGRAKLCIAILLGTLALLNLPVAFLTYNFAESSVAADSTVRLMCSEWAYIGLKVVGLADLLVGSVLPLLIMLTGTVVISGALLSHKEMLAGSRSTPSPQALAASAVANDSRVHSSGKRRKRQQRICVVSLAMNGLYLVTNYPLTVVLLYTTFSRQSGFPPTFSAFTILYLVSLINNASNWALLTLTGRGYRKKLASVLKCHGNGVGGGAGTGCCYQLQHPYPTVQLARRRMNTRGSSASAMVILPN</sequence>
<dbReference type="Pfam" id="PF00001">
    <property type="entry name" value="7tm_1"/>
    <property type="match status" value="1"/>
</dbReference>
<evidence type="ECO:0000259" key="9">
    <source>
        <dbReference type="PROSITE" id="PS50262"/>
    </source>
</evidence>
<dbReference type="Proteomes" id="UP000215902">
    <property type="component" value="Unassembled WGS sequence"/>
</dbReference>
<dbReference type="PANTHER" id="PTHR24243:SF230">
    <property type="entry name" value="G-PROTEIN COUPLED RECEPTORS FAMILY 1 PROFILE DOMAIN-CONTAINING PROTEIN"/>
    <property type="match status" value="1"/>
</dbReference>
<name>A0A267EM72_9PLAT</name>
<dbReference type="GO" id="GO:0004930">
    <property type="term" value="F:G protein-coupled receptor activity"/>
    <property type="evidence" value="ECO:0007669"/>
    <property type="project" value="UniProtKB-KW"/>
</dbReference>
<dbReference type="Gene3D" id="1.20.1070.10">
    <property type="entry name" value="Rhodopsin 7-helix transmembrane proteins"/>
    <property type="match status" value="1"/>
</dbReference>
<evidence type="ECO:0000313" key="12">
    <source>
        <dbReference type="Proteomes" id="UP000215902"/>
    </source>
</evidence>
<dbReference type="InterPro" id="IPR017452">
    <property type="entry name" value="GPCR_Rhodpsn_7TM"/>
</dbReference>
<dbReference type="EMBL" id="NIVC01000981">
    <property type="protein sequence ID" value="PAA74025.1"/>
    <property type="molecule type" value="Genomic_DNA"/>
</dbReference>
<evidence type="ECO:0000313" key="11">
    <source>
        <dbReference type="EMBL" id="PAA74025.1"/>
    </source>
</evidence>
<accession>A0A267EM72</accession>
<feature type="transmembrane region" description="Helical" evidence="8">
    <location>
        <begin position="241"/>
        <end position="274"/>
    </location>
</feature>
<feature type="transmembrane region" description="Helical" evidence="8">
    <location>
        <begin position="156"/>
        <end position="174"/>
    </location>
</feature>
<protein>
    <recommendedName>
        <fullName evidence="9">G-protein coupled receptors family 1 profile domain-containing protein</fullName>
    </recommendedName>
</protein>
<keyword evidence="6" id="KW-0675">Receptor</keyword>
<evidence type="ECO:0000256" key="5">
    <source>
        <dbReference type="ARBA" id="ARBA00023136"/>
    </source>
</evidence>
<feature type="domain" description="G-protein coupled receptors family 1 profile" evidence="9">
    <location>
        <begin position="92"/>
        <end position="374"/>
    </location>
</feature>
<dbReference type="InterPro" id="IPR000276">
    <property type="entry name" value="GPCR_Rhodpsn"/>
</dbReference>
<evidence type="ECO:0000256" key="7">
    <source>
        <dbReference type="ARBA" id="ARBA00023224"/>
    </source>
</evidence>
<keyword evidence="4" id="KW-0297">G-protein coupled receptor</keyword>
<dbReference type="CDD" id="cd00637">
    <property type="entry name" value="7tm_classA_rhodopsin-like"/>
    <property type="match status" value="1"/>
</dbReference>
<dbReference type="SUPFAM" id="SSF81321">
    <property type="entry name" value="Family A G protein-coupled receptor-like"/>
    <property type="match status" value="1"/>
</dbReference>
<evidence type="ECO:0000256" key="3">
    <source>
        <dbReference type="ARBA" id="ARBA00022989"/>
    </source>
</evidence>
<keyword evidence="2 8" id="KW-0812">Transmembrane</keyword>
<evidence type="ECO:0000256" key="6">
    <source>
        <dbReference type="ARBA" id="ARBA00023170"/>
    </source>
</evidence>
<evidence type="ECO:0000313" key="10">
    <source>
        <dbReference type="EMBL" id="PAA62633.1"/>
    </source>
</evidence>
<evidence type="ECO:0000256" key="1">
    <source>
        <dbReference type="ARBA" id="ARBA00004141"/>
    </source>
</evidence>
<evidence type="ECO:0000256" key="4">
    <source>
        <dbReference type="ARBA" id="ARBA00023040"/>
    </source>
</evidence>
<evidence type="ECO:0000256" key="2">
    <source>
        <dbReference type="ARBA" id="ARBA00022692"/>
    </source>
</evidence>
<dbReference type="PROSITE" id="PS50262">
    <property type="entry name" value="G_PROTEIN_RECEP_F1_2"/>
    <property type="match status" value="1"/>
</dbReference>
<dbReference type="AlphaFoldDB" id="A0A267EM72"/>
<keyword evidence="12" id="KW-1185">Reference proteome</keyword>
<organism evidence="10 12">
    <name type="scientific">Macrostomum lignano</name>
    <dbReference type="NCBI Taxonomy" id="282301"/>
    <lineage>
        <taxon>Eukaryota</taxon>
        <taxon>Metazoa</taxon>
        <taxon>Spiralia</taxon>
        <taxon>Lophotrochozoa</taxon>
        <taxon>Platyhelminthes</taxon>
        <taxon>Rhabditophora</taxon>
        <taxon>Macrostomorpha</taxon>
        <taxon>Macrostomida</taxon>
        <taxon>Macrostomidae</taxon>
        <taxon>Macrostomum</taxon>
    </lineage>
</organism>
<feature type="transmembrane region" description="Helical" evidence="8">
    <location>
        <begin position="353"/>
        <end position="374"/>
    </location>
</feature>
<dbReference type="EMBL" id="NIVC01001914">
    <property type="protein sequence ID" value="PAA62633.1"/>
    <property type="molecule type" value="Genomic_DNA"/>
</dbReference>
<feature type="transmembrane region" description="Helical" evidence="8">
    <location>
        <begin position="316"/>
        <end position="341"/>
    </location>
</feature>
<comment type="caution">
    <text evidence="10">The sequence shown here is derived from an EMBL/GenBank/DDBJ whole genome shotgun (WGS) entry which is preliminary data.</text>
</comment>
<gene>
    <name evidence="10" type="ORF">BOX15_Mlig006490g1</name>
    <name evidence="11" type="ORF">BOX15_Mlig006490g3</name>
</gene>
<dbReference type="PANTHER" id="PTHR24243">
    <property type="entry name" value="G-PROTEIN COUPLED RECEPTOR"/>
    <property type="match status" value="1"/>
</dbReference>
<keyword evidence="5 8" id="KW-0472">Membrane</keyword>
<feature type="transmembrane region" description="Helical" evidence="8">
    <location>
        <begin position="112"/>
        <end position="136"/>
    </location>
</feature>
<feature type="transmembrane region" description="Helical" evidence="8">
    <location>
        <begin position="195"/>
        <end position="221"/>
    </location>
</feature>
<keyword evidence="7" id="KW-0807">Transducer</keyword>
<keyword evidence="3 8" id="KW-1133">Transmembrane helix</keyword>
<reference evidence="10 12" key="1">
    <citation type="submission" date="2017-06" db="EMBL/GenBank/DDBJ databases">
        <title>A platform for efficient transgenesis in Macrostomum lignano, a flatworm model organism for stem cell research.</title>
        <authorList>
            <person name="Berezikov E."/>
        </authorList>
    </citation>
    <scope>NUCLEOTIDE SEQUENCE [LARGE SCALE GENOMIC DNA]</scope>
    <source>
        <strain evidence="10">DV1</strain>
        <tissue evidence="10">Whole organism</tissue>
    </source>
</reference>
<evidence type="ECO:0000256" key="8">
    <source>
        <dbReference type="SAM" id="Phobius"/>
    </source>
</evidence>
<dbReference type="STRING" id="282301.A0A267EM72"/>
<proteinExistence type="predicted"/>
<dbReference type="GO" id="GO:0005886">
    <property type="term" value="C:plasma membrane"/>
    <property type="evidence" value="ECO:0007669"/>
    <property type="project" value="TreeGrafter"/>
</dbReference>